<dbReference type="EMBL" id="CM042885">
    <property type="protein sequence ID" value="KAI4365485.1"/>
    <property type="molecule type" value="Genomic_DNA"/>
</dbReference>
<proteinExistence type="predicted"/>
<keyword evidence="2" id="KW-1185">Reference proteome</keyword>
<name>A0ACB9QG89_9MYRT</name>
<reference evidence="2" key="1">
    <citation type="journal article" date="2023" name="Front. Plant Sci.">
        <title>Chromosomal-level genome assembly of Melastoma candidum provides insights into trichome evolution.</title>
        <authorList>
            <person name="Zhong Y."/>
            <person name="Wu W."/>
            <person name="Sun C."/>
            <person name="Zou P."/>
            <person name="Liu Y."/>
            <person name="Dai S."/>
            <person name="Zhou R."/>
        </authorList>
    </citation>
    <scope>NUCLEOTIDE SEQUENCE [LARGE SCALE GENOMIC DNA]</scope>
</reference>
<organism evidence="1 2">
    <name type="scientific">Melastoma candidum</name>
    <dbReference type="NCBI Taxonomy" id="119954"/>
    <lineage>
        <taxon>Eukaryota</taxon>
        <taxon>Viridiplantae</taxon>
        <taxon>Streptophyta</taxon>
        <taxon>Embryophyta</taxon>
        <taxon>Tracheophyta</taxon>
        <taxon>Spermatophyta</taxon>
        <taxon>Magnoliopsida</taxon>
        <taxon>eudicotyledons</taxon>
        <taxon>Gunneridae</taxon>
        <taxon>Pentapetalae</taxon>
        <taxon>rosids</taxon>
        <taxon>malvids</taxon>
        <taxon>Myrtales</taxon>
        <taxon>Melastomataceae</taxon>
        <taxon>Melastomatoideae</taxon>
        <taxon>Melastomateae</taxon>
        <taxon>Melastoma</taxon>
    </lineage>
</organism>
<evidence type="ECO:0000313" key="1">
    <source>
        <dbReference type="EMBL" id="KAI4365485.1"/>
    </source>
</evidence>
<comment type="caution">
    <text evidence="1">The sequence shown here is derived from an EMBL/GenBank/DDBJ whole genome shotgun (WGS) entry which is preliminary data.</text>
</comment>
<dbReference type="Proteomes" id="UP001057402">
    <property type="component" value="Chromosome 6"/>
</dbReference>
<sequence>MLGVRFMDITDPAAWKNLVVMFQSIVDERRRQRDKDFSHKRRDMMDTDLEVEDENGHRLDDEEIIDLLLMYINVGHESSRHITMWTTIFLQEHAEFLEKARAELEEILRRRPQSQQEMTLNKYRQMHYLSRVINETLRLITFSLAVFREAKTDVTISYYIIPEGWRMLVWLRSFHLNPEYYSKPKKFDPSRWDNFIPKAGTFMPFGLGSRLFPGNELAMLEAAMYRNRMGGVLGVTRRPSIVYAHRNEDIVNGGHGLRFSKATVHHGDTRPQIPDAFKRRDIP</sequence>
<evidence type="ECO:0000313" key="2">
    <source>
        <dbReference type="Proteomes" id="UP001057402"/>
    </source>
</evidence>
<gene>
    <name evidence="1" type="ORF">MLD38_021466</name>
</gene>
<protein>
    <submittedName>
        <fullName evidence="1">Uncharacterized protein</fullName>
    </submittedName>
</protein>
<accession>A0ACB9QG89</accession>